<accession>A0A1B8SL65</accession>
<proteinExistence type="predicted"/>
<reference evidence="1 2" key="1">
    <citation type="submission" date="2015-06" db="EMBL/GenBank/DDBJ databases">
        <title>Genome sequence of Mycobacterium kumamotonense strain Roo.</title>
        <authorList>
            <person name="Greninger A.L."/>
            <person name="Cunningham G."/>
            <person name="Miller S."/>
        </authorList>
    </citation>
    <scope>NUCLEOTIDE SEQUENCE [LARGE SCALE GENOMIC DNA]</scope>
    <source>
        <strain evidence="1 2">Roo</strain>
    </source>
</reference>
<dbReference type="RefSeq" id="WP_065286764.1">
    <property type="nucleotide sequence ID" value="NZ_LFOE01000001.1"/>
</dbReference>
<name>A0A1B8SL65_9MYCO</name>
<gene>
    <name evidence="1" type="ORF">ACT18_00670</name>
</gene>
<protein>
    <submittedName>
        <fullName evidence="1">Uncharacterized protein</fullName>
    </submittedName>
</protein>
<sequence length="97" mass="11071">MSSVPTQYKEIVYWTGVRFNEIEWAEKLSPTELANQGYDPLAMAWWVSLRKGDLHWSGIVVAPPYDPRRPPLARIEDLLNNTRDCSHCKGSGKVPND</sequence>
<organism evidence="1 2">
    <name type="scientific">Mycolicibacter kumamotonensis</name>
    <dbReference type="NCBI Taxonomy" id="354243"/>
    <lineage>
        <taxon>Bacteria</taxon>
        <taxon>Bacillati</taxon>
        <taxon>Actinomycetota</taxon>
        <taxon>Actinomycetes</taxon>
        <taxon>Mycobacteriales</taxon>
        <taxon>Mycobacteriaceae</taxon>
        <taxon>Mycolicibacter</taxon>
    </lineage>
</organism>
<evidence type="ECO:0000313" key="1">
    <source>
        <dbReference type="EMBL" id="OBY33492.1"/>
    </source>
</evidence>
<evidence type="ECO:0000313" key="2">
    <source>
        <dbReference type="Proteomes" id="UP000092668"/>
    </source>
</evidence>
<dbReference type="EMBL" id="LFOE01000001">
    <property type="protein sequence ID" value="OBY33492.1"/>
    <property type="molecule type" value="Genomic_DNA"/>
</dbReference>
<comment type="caution">
    <text evidence="1">The sequence shown here is derived from an EMBL/GenBank/DDBJ whole genome shotgun (WGS) entry which is preliminary data.</text>
</comment>
<dbReference type="AlphaFoldDB" id="A0A1B8SL65"/>
<keyword evidence="2" id="KW-1185">Reference proteome</keyword>
<dbReference type="Proteomes" id="UP000092668">
    <property type="component" value="Unassembled WGS sequence"/>
</dbReference>